<reference evidence="2" key="1">
    <citation type="submission" date="2023-07" db="EMBL/GenBank/DDBJ databases">
        <title>draft genome sequence of fig (Ficus carica).</title>
        <authorList>
            <person name="Takahashi T."/>
            <person name="Nishimura K."/>
        </authorList>
    </citation>
    <scope>NUCLEOTIDE SEQUENCE</scope>
</reference>
<keyword evidence="1" id="KW-0472">Membrane</keyword>
<keyword evidence="1" id="KW-1133">Transmembrane helix</keyword>
<dbReference type="AlphaFoldDB" id="A0AA88EGB8"/>
<evidence type="ECO:0000256" key="1">
    <source>
        <dbReference type="SAM" id="Phobius"/>
    </source>
</evidence>
<feature type="transmembrane region" description="Helical" evidence="1">
    <location>
        <begin position="16"/>
        <end position="37"/>
    </location>
</feature>
<name>A0AA88EGB8_FICCA</name>
<accession>A0AA88EGB8</accession>
<evidence type="ECO:0000313" key="3">
    <source>
        <dbReference type="Proteomes" id="UP001187192"/>
    </source>
</evidence>
<dbReference type="Proteomes" id="UP001187192">
    <property type="component" value="Unassembled WGS sequence"/>
</dbReference>
<gene>
    <name evidence="2" type="ORF">TIFTF001_054414</name>
</gene>
<sequence length="61" mass="6423">MLIAFFGYLGSHMPEGYLWLPVLCLVVCLSPLGVALFGCKESNASENGGGHELVPAALCLL</sequence>
<keyword evidence="1" id="KW-0812">Transmembrane</keyword>
<organism evidence="2 3">
    <name type="scientific">Ficus carica</name>
    <name type="common">Common fig</name>
    <dbReference type="NCBI Taxonomy" id="3494"/>
    <lineage>
        <taxon>Eukaryota</taxon>
        <taxon>Viridiplantae</taxon>
        <taxon>Streptophyta</taxon>
        <taxon>Embryophyta</taxon>
        <taxon>Tracheophyta</taxon>
        <taxon>Spermatophyta</taxon>
        <taxon>Magnoliopsida</taxon>
        <taxon>eudicotyledons</taxon>
        <taxon>Gunneridae</taxon>
        <taxon>Pentapetalae</taxon>
        <taxon>rosids</taxon>
        <taxon>fabids</taxon>
        <taxon>Rosales</taxon>
        <taxon>Moraceae</taxon>
        <taxon>Ficeae</taxon>
        <taxon>Ficus</taxon>
    </lineage>
</organism>
<proteinExistence type="predicted"/>
<keyword evidence="3" id="KW-1185">Reference proteome</keyword>
<dbReference type="EMBL" id="BTGU01014650">
    <property type="protein sequence ID" value="GMN74439.1"/>
    <property type="molecule type" value="Genomic_DNA"/>
</dbReference>
<evidence type="ECO:0000313" key="2">
    <source>
        <dbReference type="EMBL" id="GMN74439.1"/>
    </source>
</evidence>
<comment type="caution">
    <text evidence="2">The sequence shown here is derived from an EMBL/GenBank/DDBJ whole genome shotgun (WGS) entry which is preliminary data.</text>
</comment>
<protein>
    <submittedName>
        <fullName evidence="2">Uncharacterized protein</fullName>
    </submittedName>
</protein>